<feature type="region of interest" description="Disordered" evidence="1">
    <location>
        <begin position="136"/>
        <end position="156"/>
    </location>
</feature>
<keyword evidence="4" id="KW-1185">Reference proteome</keyword>
<keyword evidence="2" id="KW-0732">Signal</keyword>
<dbReference type="VEuPathDB" id="VectorBase:GPPI017162"/>
<dbReference type="EnsemblMetazoa" id="GPPI017162-RA">
    <property type="protein sequence ID" value="GPPI017162-PA"/>
    <property type="gene ID" value="GPPI017162"/>
</dbReference>
<reference evidence="3" key="2">
    <citation type="submission" date="2020-05" db="UniProtKB">
        <authorList>
            <consortium name="EnsemblMetazoa"/>
        </authorList>
    </citation>
    <scope>IDENTIFICATION</scope>
    <source>
        <strain evidence="3">IAEA</strain>
    </source>
</reference>
<reference evidence="4" key="1">
    <citation type="submission" date="2015-01" db="EMBL/GenBank/DDBJ databases">
        <authorList>
            <person name="Aksoy S."/>
            <person name="Warren W."/>
            <person name="Wilson R.K."/>
        </authorList>
    </citation>
    <scope>NUCLEOTIDE SEQUENCE [LARGE SCALE GENOMIC DNA]</scope>
    <source>
        <strain evidence="4">IAEA</strain>
    </source>
</reference>
<feature type="chain" id="PRO_5008404425" evidence="2">
    <location>
        <begin position="21"/>
        <end position="607"/>
    </location>
</feature>
<evidence type="ECO:0000256" key="2">
    <source>
        <dbReference type="SAM" id="SignalP"/>
    </source>
</evidence>
<feature type="region of interest" description="Disordered" evidence="1">
    <location>
        <begin position="176"/>
        <end position="199"/>
    </location>
</feature>
<feature type="compositionally biased region" description="Basic and acidic residues" evidence="1">
    <location>
        <begin position="178"/>
        <end position="191"/>
    </location>
</feature>
<proteinExistence type="predicted"/>
<accession>A0A1B0B2Y7</accession>
<protein>
    <submittedName>
        <fullName evidence="3">Uncharacterized protein</fullName>
    </submittedName>
</protein>
<dbReference type="AlphaFoldDB" id="A0A1B0B2Y7"/>
<evidence type="ECO:0000313" key="3">
    <source>
        <dbReference type="EnsemblMetazoa" id="GPPI017162-PA"/>
    </source>
</evidence>
<evidence type="ECO:0000313" key="4">
    <source>
        <dbReference type="Proteomes" id="UP000092460"/>
    </source>
</evidence>
<name>A0A1B0B2Y7_9MUSC</name>
<organism evidence="3 4">
    <name type="scientific">Glossina palpalis gambiensis</name>
    <dbReference type="NCBI Taxonomy" id="67801"/>
    <lineage>
        <taxon>Eukaryota</taxon>
        <taxon>Metazoa</taxon>
        <taxon>Ecdysozoa</taxon>
        <taxon>Arthropoda</taxon>
        <taxon>Hexapoda</taxon>
        <taxon>Insecta</taxon>
        <taxon>Pterygota</taxon>
        <taxon>Neoptera</taxon>
        <taxon>Endopterygota</taxon>
        <taxon>Diptera</taxon>
        <taxon>Brachycera</taxon>
        <taxon>Muscomorpha</taxon>
        <taxon>Hippoboscoidea</taxon>
        <taxon>Glossinidae</taxon>
        <taxon>Glossina</taxon>
    </lineage>
</organism>
<dbReference type="Proteomes" id="UP000092460">
    <property type="component" value="Unassembled WGS sequence"/>
</dbReference>
<evidence type="ECO:0000256" key="1">
    <source>
        <dbReference type="SAM" id="MobiDB-lite"/>
    </source>
</evidence>
<feature type="signal peptide" evidence="2">
    <location>
        <begin position="1"/>
        <end position="20"/>
    </location>
</feature>
<dbReference type="EMBL" id="JXJN01007739">
    <property type="status" value="NOT_ANNOTATED_CDS"/>
    <property type="molecule type" value="Genomic_DNA"/>
</dbReference>
<feature type="compositionally biased region" description="Polar residues" evidence="1">
    <location>
        <begin position="136"/>
        <end position="150"/>
    </location>
</feature>
<sequence>MWPARVNVVLAVVCINLSLGYSSQQGKRSSEDESNPLLDMASMFIQEAFSGQNNNAARSDSNGAGLAGVVSLLGSLMQANAGNAGGQNTDAGSGAIQILSGIGTLLANAGTSNGRSSTTGGFDSSLIGNVLEMFTQPNANEGDNDSQASAKSKRNTDGSFDFNSIIQIASAFLNQDGNRSHQNRERQKRSIESNNESNIQNGNGLMELLPLIMQAINSFNGAEGQHVHEKHRGHAWVLPPFLEHIHVLWDHFSNSELGEALYERSGVNQILKGFKDRNGKLEFNKLFESLNNQSFRRRWIKSATLYLADWASYLANPDVYSRYFQTAQLMFNGFLKAQGYPKSTHFDPTRPSETISNLIDYMAKHHLNVKIDSRQYVKPAVGYSKELLKLGQARGLLQFNATDLSNKLTDTLNLEVIEPVLKVHRAYRYIAKQPHCDRYVLCQLNTPEQFTRDKKSNALISGVSSKILKVGSIGAAFFISTETETPFWTLLNVINAAADCDIKYPVDCNGFHEGEAKVTTEYAHNEFVPTLMPVPSSAEQDFICQVRSSKRTKPIASATSDDDIAFGKSCLLANIKRGTCFKRLSISISKSSLPDSAKRSRSVQSIT</sequence>